<dbReference type="PANTHER" id="PTHR43630">
    <property type="entry name" value="POLY-BETA-1,6-N-ACETYL-D-GLUCOSAMINE SYNTHASE"/>
    <property type="match status" value="1"/>
</dbReference>
<reference evidence="3 4" key="1">
    <citation type="submission" date="2007-07" db="EMBL/GenBank/DDBJ databases">
        <title>Complete sequence of Fervidobacterium nodosum Rt17-B1.</title>
        <authorList>
            <consortium name="US DOE Joint Genome Institute"/>
            <person name="Copeland A."/>
            <person name="Lucas S."/>
            <person name="Lapidus A."/>
            <person name="Barry K."/>
            <person name="Glavina del Rio T."/>
            <person name="Dalin E."/>
            <person name="Tice H."/>
            <person name="Pitluck S."/>
            <person name="Saunders E."/>
            <person name="Brettin T."/>
            <person name="Bruce D."/>
            <person name="Detter J.C."/>
            <person name="Han C."/>
            <person name="Schmutz J."/>
            <person name="Larimer F."/>
            <person name="Land M."/>
            <person name="Hauser L."/>
            <person name="Kyrpides N."/>
            <person name="Mikhailova N."/>
            <person name="Nelson K."/>
            <person name="Gogarten J.P."/>
            <person name="Noll K."/>
            <person name="Richardson P."/>
        </authorList>
    </citation>
    <scope>NUCLEOTIDE SEQUENCE [LARGE SCALE GENOMIC DNA]</scope>
    <source>
        <strain evidence="4">ATCC 35602 / DSM 5306 / Rt17-B1</strain>
    </source>
</reference>
<dbReference type="KEGG" id="fno:Fnod_0228"/>
<sequence length="333" mass="38282">MAEQKVSIVLPVRNEAKTIQKVLDGLLRQEYEDIEIIVIDGMSTDETRNIVQRYVGRFPEKVKLIENEKVYTPSGLNIGIRNSSGEYVMIASGHASYSKNYIKECVKAIESSECDIAGGVVEVLPRSESKKALAIAEILKHPFGIGGARYKLGAVEKTYVDTVAYGVYKREVFEKVGLFNENLIRNQDIEFNLRLKGSGYRIMLIPQARAYYFARDKYKELWKNNFSNGFWVTYSKKFAENPYRLRHLIPLFFVVYLITLFAFILFFDDFLKVIFSIPLILYFVLNILSSFGISLNHKDFSLFFYALIGFLTLHISYGIGSLFGIFKFLKDKK</sequence>
<dbReference type="GO" id="GO:0016740">
    <property type="term" value="F:transferase activity"/>
    <property type="evidence" value="ECO:0007669"/>
    <property type="project" value="UniProtKB-KW"/>
</dbReference>
<accession>A7HJL2</accession>
<dbReference type="EMBL" id="CP000771">
    <property type="protein sequence ID" value="ABS60095.1"/>
    <property type="molecule type" value="Genomic_DNA"/>
</dbReference>
<keyword evidence="1" id="KW-0812">Transmembrane</keyword>
<gene>
    <name evidence="3" type="ordered locus">Fnod_0228</name>
</gene>
<dbReference type="PANTHER" id="PTHR43630:SF2">
    <property type="entry name" value="GLYCOSYLTRANSFERASE"/>
    <property type="match status" value="1"/>
</dbReference>
<dbReference type="Pfam" id="PF00535">
    <property type="entry name" value="Glycos_transf_2"/>
    <property type="match status" value="1"/>
</dbReference>
<dbReference type="Proteomes" id="UP000002415">
    <property type="component" value="Chromosome"/>
</dbReference>
<feature type="transmembrane region" description="Helical" evidence="1">
    <location>
        <begin position="273"/>
        <end position="295"/>
    </location>
</feature>
<dbReference type="InterPro" id="IPR001173">
    <property type="entry name" value="Glyco_trans_2-like"/>
</dbReference>
<keyword evidence="1" id="KW-1133">Transmembrane helix</keyword>
<evidence type="ECO:0000256" key="1">
    <source>
        <dbReference type="SAM" id="Phobius"/>
    </source>
</evidence>
<dbReference type="STRING" id="381764.Fnod_0228"/>
<dbReference type="eggNOG" id="COG1215">
    <property type="taxonomic scope" value="Bacteria"/>
</dbReference>
<feature type="transmembrane region" description="Helical" evidence="1">
    <location>
        <begin position="248"/>
        <end position="267"/>
    </location>
</feature>
<proteinExistence type="predicted"/>
<organism evidence="3 4">
    <name type="scientific">Fervidobacterium nodosum (strain ATCC 35602 / DSM 5306 / Rt17-B1)</name>
    <dbReference type="NCBI Taxonomy" id="381764"/>
    <lineage>
        <taxon>Bacteria</taxon>
        <taxon>Thermotogati</taxon>
        <taxon>Thermotogota</taxon>
        <taxon>Thermotogae</taxon>
        <taxon>Thermotogales</taxon>
        <taxon>Fervidobacteriaceae</taxon>
        <taxon>Fervidobacterium</taxon>
    </lineage>
</organism>
<dbReference type="HOGENOM" id="CLU_025996_19_0_0"/>
<keyword evidence="3" id="KW-0808">Transferase</keyword>
<evidence type="ECO:0000313" key="4">
    <source>
        <dbReference type="Proteomes" id="UP000002415"/>
    </source>
</evidence>
<feature type="transmembrane region" description="Helical" evidence="1">
    <location>
        <begin position="302"/>
        <end position="326"/>
    </location>
</feature>
<protein>
    <submittedName>
        <fullName evidence="3">Glycosyl transferase family 2</fullName>
    </submittedName>
</protein>
<reference evidence="3 4" key="2">
    <citation type="journal article" date="2009" name="Proc. Natl. Acad. Sci. U.S.A.">
        <title>On the chimeric nature, thermophilic origin, and phylogenetic placement of the Thermotogales.</title>
        <authorList>
            <person name="Zhaxybayeva O."/>
            <person name="Swithers K.S."/>
            <person name="Lapierre P."/>
            <person name="Fournier G.P."/>
            <person name="Bickhart D.M."/>
            <person name="DeBoy R.T."/>
            <person name="Nelson K.E."/>
            <person name="Nesbo C.L."/>
            <person name="Doolittle W.F."/>
            <person name="Gogarten J.P."/>
            <person name="Noll K.M."/>
        </authorList>
    </citation>
    <scope>NUCLEOTIDE SEQUENCE [LARGE SCALE GENOMIC DNA]</scope>
    <source>
        <strain evidence="4">ATCC 35602 / DSM 5306 / Rt17-B1</strain>
    </source>
</reference>
<evidence type="ECO:0000259" key="2">
    <source>
        <dbReference type="Pfam" id="PF00535"/>
    </source>
</evidence>
<dbReference type="Gene3D" id="3.90.550.10">
    <property type="entry name" value="Spore Coat Polysaccharide Biosynthesis Protein SpsA, Chain A"/>
    <property type="match status" value="1"/>
</dbReference>
<dbReference type="OrthoDB" id="9766971at2"/>
<feature type="domain" description="Glycosyltransferase 2-like" evidence="2">
    <location>
        <begin position="7"/>
        <end position="176"/>
    </location>
</feature>
<keyword evidence="1" id="KW-0472">Membrane</keyword>
<evidence type="ECO:0000313" key="3">
    <source>
        <dbReference type="EMBL" id="ABS60095.1"/>
    </source>
</evidence>
<keyword evidence="4" id="KW-1185">Reference proteome</keyword>
<dbReference type="SUPFAM" id="SSF53448">
    <property type="entry name" value="Nucleotide-diphospho-sugar transferases"/>
    <property type="match status" value="1"/>
</dbReference>
<dbReference type="InterPro" id="IPR029044">
    <property type="entry name" value="Nucleotide-diphossugar_trans"/>
</dbReference>
<dbReference type="CDD" id="cd02525">
    <property type="entry name" value="Succinoglycan_BP_ExoA"/>
    <property type="match status" value="1"/>
</dbReference>
<dbReference type="AlphaFoldDB" id="A7HJL2"/>
<name>A7HJL2_FERNB</name>
<dbReference type="CAZy" id="GT2">
    <property type="family name" value="Glycosyltransferase Family 2"/>
</dbReference>
<dbReference type="RefSeq" id="WP_011993418.1">
    <property type="nucleotide sequence ID" value="NC_009718.1"/>
</dbReference>